<keyword evidence="12" id="KW-1185">Reference proteome</keyword>
<dbReference type="GO" id="GO:0007417">
    <property type="term" value="P:central nervous system development"/>
    <property type="evidence" value="ECO:0007669"/>
    <property type="project" value="TreeGrafter"/>
</dbReference>
<keyword evidence="9" id="KW-0393">Immunoglobulin domain</keyword>
<feature type="domain" description="Ig-like" evidence="10">
    <location>
        <begin position="316"/>
        <end position="403"/>
    </location>
</feature>
<evidence type="ECO:0000259" key="10">
    <source>
        <dbReference type="PROSITE" id="PS50835"/>
    </source>
</evidence>
<dbReference type="SMART" id="SM00409">
    <property type="entry name" value="IG"/>
    <property type="match status" value="4"/>
</dbReference>
<comment type="subcellular location">
    <subcellularLocation>
        <location evidence="1">Membrane</location>
        <topology evidence="1">Single-pass membrane protein</topology>
    </subcellularLocation>
</comment>
<organism evidence="11 12">
    <name type="scientific">Nesidiocoris tenuis</name>
    <dbReference type="NCBI Taxonomy" id="355587"/>
    <lineage>
        <taxon>Eukaryota</taxon>
        <taxon>Metazoa</taxon>
        <taxon>Ecdysozoa</taxon>
        <taxon>Arthropoda</taxon>
        <taxon>Hexapoda</taxon>
        <taxon>Insecta</taxon>
        <taxon>Pterygota</taxon>
        <taxon>Neoptera</taxon>
        <taxon>Paraneoptera</taxon>
        <taxon>Hemiptera</taxon>
        <taxon>Heteroptera</taxon>
        <taxon>Panheteroptera</taxon>
        <taxon>Cimicomorpha</taxon>
        <taxon>Miridae</taxon>
        <taxon>Dicyphina</taxon>
        <taxon>Nesidiocoris</taxon>
    </lineage>
</organism>
<keyword evidence="7" id="KW-0472">Membrane</keyword>
<evidence type="ECO:0000256" key="4">
    <source>
        <dbReference type="ARBA" id="ARBA00022737"/>
    </source>
</evidence>
<dbReference type="PANTHER" id="PTHR10075:SF100">
    <property type="entry name" value="FASCICLIN-2"/>
    <property type="match status" value="1"/>
</dbReference>
<evidence type="ECO:0000256" key="2">
    <source>
        <dbReference type="ARBA" id="ARBA00022692"/>
    </source>
</evidence>
<accession>A0A6H5GLY8</accession>
<dbReference type="GO" id="GO:0007411">
    <property type="term" value="P:axon guidance"/>
    <property type="evidence" value="ECO:0007669"/>
    <property type="project" value="TreeGrafter"/>
</dbReference>
<name>A0A6H5GLY8_9HEMI</name>
<dbReference type="GO" id="GO:0007156">
    <property type="term" value="P:homophilic cell adhesion via plasma membrane adhesion molecules"/>
    <property type="evidence" value="ECO:0007669"/>
    <property type="project" value="TreeGrafter"/>
</dbReference>
<gene>
    <name evidence="11" type="ORF">NTEN_LOCUS9910</name>
</gene>
<dbReference type="InterPro" id="IPR007110">
    <property type="entry name" value="Ig-like_dom"/>
</dbReference>
<dbReference type="InterPro" id="IPR003599">
    <property type="entry name" value="Ig_sub"/>
</dbReference>
<evidence type="ECO:0000256" key="5">
    <source>
        <dbReference type="ARBA" id="ARBA00022889"/>
    </source>
</evidence>
<dbReference type="GO" id="GO:0070593">
    <property type="term" value="P:dendrite self-avoidance"/>
    <property type="evidence" value="ECO:0007669"/>
    <property type="project" value="TreeGrafter"/>
</dbReference>
<evidence type="ECO:0000256" key="8">
    <source>
        <dbReference type="ARBA" id="ARBA00023157"/>
    </source>
</evidence>
<keyword evidence="5" id="KW-0130">Cell adhesion</keyword>
<feature type="domain" description="Ig-like" evidence="10">
    <location>
        <begin position="219"/>
        <end position="312"/>
    </location>
</feature>
<dbReference type="FunFam" id="2.60.40.10:FF:000017">
    <property type="entry name" value="Down syndrome cell adhesion molecule b"/>
    <property type="match status" value="1"/>
</dbReference>
<dbReference type="EMBL" id="CADCXU010014974">
    <property type="protein sequence ID" value="CAB0004433.1"/>
    <property type="molecule type" value="Genomic_DNA"/>
</dbReference>
<keyword evidence="2" id="KW-0812">Transmembrane</keyword>
<dbReference type="Pfam" id="PF07679">
    <property type="entry name" value="I-set"/>
    <property type="match status" value="2"/>
</dbReference>
<protein>
    <recommendedName>
        <fullName evidence="10">Ig-like domain-containing protein</fullName>
    </recommendedName>
</protein>
<keyword evidence="8" id="KW-1015">Disulfide bond</keyword>
<dbReference type="InterPro" id="IPR036179">
    <property type="entry name" value="Ig-like_dom_sf"/>
</dbReference>
<feature type="domain" description="Ig-like" evidence="10">
    <location>
        <begin position="11"/>
        <end position="101"/>
    </location>
</feature>
<keyword evidence="4" id="KW-0677">Repeat</keyword>
<dbReference type="GO" id="GO:0005886">
    <property type="term" value="C:plasma membrane"/>
    <property type="evidence" value="ECO:0007669"/>
    <property type="project" value="TreeGrafter"/>
</dbReference>
<dbReference type="InterPro" id="IPR013098">
    <property type="entry name" value="Ig_I-set"/>
</dbReference>
<evidence type="ECO:0000256" key="1">
    <source>
        <dbReference type="ARBA" id="ARBA00004167"/>
    </source>
</evidence>
<sequence>MRFLRCCESGPRFLVDPPRELIVWYKDGALANCVASGSPEPKVTWFLSGETTPLQPVPNVRRVLDNGSLYFPPFKPEEFRPDVHLTTYRCFASNSAGKLLSLDMTVKAVMVENYQVEATVAGGPLFVGDTAVLRCKVPQHLEGIITVTAWLIDESYNVYPTTEGEGKYVMPSWNGDLHILNLSLSDTRKKYSCRTLHRLSGKSQHSNSVNIQLAEASKPQLVYEFLEHTLQPGPPVSLKCIASGSPTPQITWSLDGYPLPINERFIIGQYVSLNGEVISHVNLTKVAVEDGGVYTCKASNKAGSVEHSAPLRVYGPPVIRDMPKITAVAGRSLSIACPVGGYPIHTINWEKDSRPLSGSHRIKIFNNGTLVISNIQAKVDQGLYQCVAASRQGHTARSSVEITVLGGVGLEFFEYFSGVSRLNSHRKGFFPKSFENFVFKPVWLEFPDAIPPFSRFCQFEGVLLNRVEYLEEAIRRISSSKYAYSGNGRSC</sequence>
<keyword evidence="3" id="KW-0732">Signal</keyword>
<dbReference type="AlphaFoldDB" id="A0A6H5GLY8"/>
<dbReference type="Proteomes" id="UP000479000">
    <property type="component" value="Unassembled WGS sequence"/>
</dbReference>
<dbReference type="SMART" id="SM00408">
    <property type="entry name" value="IGc2"/>
    <property type="match status" value="3"/>
</dbReference>
<dbReference type="GO" id="GO:0030424">
    <property type="term" value="C:axon"/>
    <property type="evidence" value="ECO:0007669"/>
    <property type="project" value="TreeGrafter"/>
</dbReference>
<reference evidence="11 12" key="1">
    <citation type="submission" date="2020-02" db="EMBL/GenBank/DDBJ databases">
        <authorList>
            <person name="Ferguson B K."/>
        </authorList>
    </citation>
    <scope>NUCLEOTIDE SEQUENCE [LARGE SCALE GENOMIC DNA]</scope>
</reference>
<evidence type="ECO:0000313" key="12">
    <source>
        <dbReference type="Proteomes" id="UP000479000"/>
    </source>
</evidence>
<dbReference type="InterPro" id="IPR013783">
    <property type="entry name" value="Ig-like_fold"/>
</dbReference>
<dbReference type="SUPFAM" id="SSF48726">
    <property type="entry name" value="Immunoglobulin"/>
    <property type="match status" value="4"/>
</dbReference>
<dbReference type="PANTHER" id="PTHR10075">
    <property type="entry name" value="BASIGIN RELATED"/>
    <property type="match status" value="1"/>
</dbReference>
<evidence type="ECO:0000313" key="11">
    <source>
        <dbReference type="EMBL" id="CAB0004433.1"/>
    </source>
</evidence>
<dbReference type="PROSITE" id="PS50835">
    <property type="entry name" value="IG_LIKE"/>
    <property type="match status" value="3"/>
</dbReference>
<evidence type="ECO:0000256" key="3">
    <source>
        <dbReference type="ARBA" id="ARBA00022729"/>
    </source>
</evidence>
<dbReference type="GO" id="GO:0098632">
    <property type="term" value="F:cell-cell adhesion mediator activity"/>
    <property type="evidence" value="ECO:0007669"/>
    <property type="project" value="TreeGrafter"/>
</dbReference>
<evidence type="ECO:0000256" key="9">
    <source>
        <dbReference type="ARBA" id="ARBA00023319"/>
    </source>
</evidence>
<dbReference type="OrthoDB" id="5969272at2759"/>
<dbReference type="InterPro" id="IPR003598">
    <property type="entry name" value="Ig_sub2"/>
</dbReference>
<evidence type="ECO:0000256" key="7">
    <source>
        <dbReference type="ARBA" id="ARBA00023136"/>
    </source>
</evidence>
<keyword evidence="6" id="KW-1133">Transmembrane helix</keyword>
<dbReference type="Gene3D" id="2.60.40.10">
    <property type="entry name" value="Immunoglobulins"/>
    <property type="match status" value="4"/>
</dbReference>
<dbReference type="CDD" id="cd20958">
    <property type="entry name" value="IgI_5_Dscam"/>
    <property type="match status" value="1"/>
</dbReference>
<dbReference type="CDD" id="cd20956">
    <property type="entry name" value="IgI_4_Dscam"/>
    <property type="match status" value="1"/>
</dbReference>
<evidence type="ECO:0000256" key="6">
    <source>
        <dbReference type="ARBA" id="ARBA00022989"/>
    </source>
</evidence>
<proteinExistence type="predicted"/>